<evidence type="ECO:0000256" key="1">
    <source>
        <dbReference type="ARBA" id="ARBA00009995"/>
    </source>
</evidence>
<dbReference type="EMBL" id="CP133621">
    <property type="protein sequence ID" value="WMV52765.1"/>
    <property type="molecule type" value="Genomic_DNA"/>
</dbReference>
<dbReference type="FunFam" id="3.40.50.2000:FF:000060">
    <property type="entry name" value="Glycosyltransferase"/>
    <property type="match status" value="1"/>
</dbReference>
<dbReference type="Proteomes" id="UP001234989">
    <property type="component" value="Chromosome 10"/>
</dbReference>
<protein>
    <recommendedName>
        <fullName evidence="4">Glycosyltransferase N-terminal domain-containing protein</fullName>
    </recommendedName>
</protein>
<feature type="domain" description="Glycosyltransferase N-terminal" evidence="4">
    <location>
        <begin position="427"/>
        <end position="544"/>
    </location>
</feature>
<dbReference type="GO" id="GO:0050404">
    <property type="term" value="F:zeatin O-beta-D-xylosyltransferase activity"/>
    <property type="evidence" value="ECO:0007669"/>
    <property type="project" value="UniProtKB-ARBA"/>
</dbReference>
<proteinExistence type="inferred from homology"/>
<evidence type="ECO:0000256" key="2">
    <source>
        <dbReference type="ARBA" id="ARBA00022676"/>
    </source>
</evidence>
<dbReference type="PANTHER" id="PTHR48044:SF4">
    <property type="entry name" value="GLYCOSYLTRANSFERASE"/>
    <property type="match status" value="1"/>
</dbReference>
<keyword evidence="2" id="KW-0328">Glycosyltransferase</keyword>
<reference evidence="5" key="1">
    <citation type="submission" date="2023-08" db="EMBL/GenBank/DDBJ databases">
        <title>A de novo genome assembly of Solanum verrucosum Schlechtendal, a Mexican diploid species geographically isolated from the other diploid A-genome species in potato relatives.</title>
        <authorList>
            <person name="Hosaka K."/>
        </authorList>
    </citation>
    <scope>NUCLEOTIDE SEQUENCE</scope>
    <source>
        <tissue evidence="5">Young leaves</tissue>
    </source>
</reference>
<dbReference type="SUPFAM" id="SSF53756">
    <property type="entry name" value="UDP-Glycosyltransferase/glycogen phosphorylase"/>
    <property type="match status" value="2"/>
</dbReference>
<dbReference type="Pfam" id="PF26168">
    <property type="entry name" value="Glyco_transf_N"/>
    <property type="match status" value="2"/>
</dbReference>
<sequence>MAENNTTKSNGQISVQDAQVAVVMVPLPAQGHLNQLLHLSRLITSYNIPVYYVGATTHIRQVKLRVHGFDPVTTKNLHFHEFPTPPFENPPPNPNASHKFPNHMIPLLYATIHFREPVCSLVNQLLGANHRRVIVIYDSLMTWVLEDIPAIPNAECYRFNGFSAFYMFSSYWKTKGKPFQPETEIFEDIISSENCATPELWELWNKQGALEGKICSGELYNTSRVIEGPYRVSLVHNKETNGLNLWAIGPFNPLLSEQNKDSNKQHQTLYWLDKQETNSVIYVSFGSTTTLSNKEIEELAIGLEKSMQKFIWVLRDADKGDVFAGEERRAQLPEGYEERIKGRGIIERDWAPQLEILAHPSTAWPMHSDQPRNSQLVTKVLKIGLNLRHGARQDELVTSEIVENAVRTLMASPEGGEMRKRASELSVAVKQSVMDGEVEDVPAIPNAECYCFNSISAFHTFSCIWESRGKPLQAGTEIFEGISSNKNCATPELWELWRKQEALMRKVSSGELYNSSRVTEGLYLDLVAKENDGLNQWALGPFNPLLSEQNKNSNKHHQTLYWLDKQVTKSVIYVSFGTTTSLSNEDIEELAVGLEKSMQKFIWVLRDADKGDVFAGEERRAQLPDGYEERLKGRGIIVRDWAPQLEILAHPSTGGFMSHCGWNSCMESISMGVPIAAWPMHSDQPRNSQLVTKFLKIGLIVRHWACRDELVTSEIVENAVRTLMASPKGDEMRKRASELSNVVKQSVVDGGVNREEMDSFITHITR</sequence>
<comment type="similarity">
    <text evidence="1">Belongs to the UDP-glycosyltransferase family.</text>
</comment>
<dbReference type="InterPro" id="IPR035595">
    <property type="entry name" value="UDP_glycos_trans_CS"/>
</dbReference>
<feature type="domain" description="Glycosyltransferase N-terminal" evidence="4">
    <location>
        <begin position="19"/>
        <end position="253"/>
    </location>
</feature>
<organism evidence="5 6">
    <name type="scientific">Solanum verrucosum</name>
    <dbReference type="NCBI Taxonomy" id="315347"/>
    <lineage>
        <taxon>Eukaryota</taxon>
        <taxon>Viridiplantae</taxon>
        <taxon>Streptophyta</taxon>
        <taxon>Embryophyta</taxon>
        <taxon>Tracheophyta</taxon>
        <taxon>Spermatophyta</taxon>
        <taxon>Magnoliopsida</taxon>
        <taxon>eudicotyledons</taxon>
        <taxon>Gunneridae</taxon>
        <taxon>Pentapetalae</taxon>
        <taxon>asterids</taxon>
        <taxon>lamiids</taxon>
        <taxon>Solanales</taxon>
        <taxon>Solanaceae</taxon>
        <taxon>Solanoideae</taxon>
        <taxon>Solaneae</taxon>
        <taxon>Solanum</taxon>
    </lineage>
</organism>
<dbReference type="CDD" id="cd03784">
    <property type="entry name" value="GT1_Gtf-like"/>
    <property type="match status" value="2"/>
</dbReference>
<evidence type="ECO:0000256" key="3">
    <source>
        <dbReference type="ARBA" id="ARBA00022679"/>
    </source>
</evidence>
<dbReference type="GO" id="GO:0009690">
    <property type="term" value="P:cytokinin metabolic process"/>
    <property type="evidence" value="ECO:0007669"/>
    <property type="project" value="UniProtKB-ARBA"/>
</dbReference>
<keyword evidence="3" id="KW-0808">Transferase</keyword>
<dbReference type="GO" id="GO:0016138">
    <property type="term" value="P:glycoside biosynthetic process"/>
    <property type="evidence" value="ECO:0007669"/>
    <property type="project" value="UniProtKB-ARBA"/>
</dbReference>
<keyword evidence="6" id="KW-1185">Reference proteome</keyword>
<gene>
    <name evidence="5" type="ORF">MTR67_046150</name>
</gene>
<dbReference type="InterPro" id="IPR058980">
    <property type="entry name" value="Glyco_transf_N"/>
</dbReference>
<name>A0AAF0UU09_SOLVR</name>
<dbReference type="Gene3D" id="3.40.50.2000">
    <property type="entry name" value="Glycogen Phosphorylase B"/>
    <property type="match status" value="5"/>
</dbReference>
<evidence type="ECO:0000313" key="6">
    <source>
        <dbReference type="Proteomes" id="UP001234989"/>
    </source>
</evidence>
<dbReference type="Pfam" id="PF00201">
    <property type="entry name" value="UDPGT"/>
    <property type="match status" value="2"/>
</dbReference>
<dbReference type="InterPro" id="IPR002213">
    <property type="entry name" value="UDP_glucos_trans"/>
</dbReference>
<dbReference type="AlphaFoldDB" id="A0AAF0UU09"/>
<dbReference type="PROSITE" id="PS00375">
    <property type="entry name" value="UDPGT"/>
    <property type="match status" value="1"/>
</dbReference>
<dbReference type="FunFam" id="3.40.50.2000:FF:000238">
    <property type="entry name" value="Glycosyltransferase"/>
    <property type="match status" value="1"/>
</dbReference>
<dbReference type="PANTHER" id="PTHR48044">
    <property type="entry name" value="GLYCOSYLTRANSFERASE"/>
    <property type="match status" value="1"/>
</dbReference>
<evidence type="ECO:0000313" key="5">
    <source>
        <dbReference type="EMBL" id="WMV52765.1"/>
    </source>
</evidence>
<accession>A0AAF0UU09</accession>
<evidence type="ECO:0000259" key="4">
    <source>
        <dbReference type="Pfam" id="PF26168"/>
    </source>
</evidence>